<dbReference type="SUPFAM" id="SSF55073">
    <property type="entry name" value="Nucleotide cyclase"/>
    <property type="match status" value="1"/>
</dbReference>
<dbReference type="CDD" id="cd01948">
    <property type="entry name" value="EAL"/>
    <property type="match status" value="1"/>
</dbReference>
<dbReference type="InterPro" id="IPR000014">
    <property type="entry name" value="PAS"/>
</dbReference>
<evidence type="ECO:0000259" key="5">
    <source>
        <dbReference type="PROSITE" id="PS50887"/>
    </source>
</evidence>
<dbReference type="Gene3D" id="3.30.70.270">
    <property type="match status" value="1"/>
</dbReference>
<organism evidence="6 7">
    <name type="scientific">Candidatus Thiodiazotropha endoloripes</name>
    <dbReference type="NCBI Taxonomy" id="1818881"/>
    <lineage>
        <taxon>Bacteria</taxon>
        <taxon>Pseudomonadati</taxon>
        <taxon>Pseudomonadota</taxon>
        <taxon>Gammaproteobacteria</taxon>
        <taxon>Chromatiales</taxon>
        <taxon>Sedimenticolaceae</taxon>
        <taxon>Candidatus Thiodiazotropha</taxon>
    </lineage>
</organism>
<dbReference type="SMART" id="SM00086">
    <property type="entry name" value="PAC"/>
    <property type="match status" value="1"/>
</dbReference>
<dbReference type="InterPro" id="IPR001610">
    <property type="entry name" value="PAC"/>
</dbReference>
<keyword evidence="2" id="KW-0472">Membrane</keyword>
<dbReference type="SMART" id="SM00065">
    <property type="entry name" value="GAF"/>
    <property type="match status" value="1"/>
</dbReference>
<dbReference type="PROSITE" id="PS50883">
    <property type="entry name" value="EAL"/>
    <property type="match status" value="1"/>
</dbReference>
<dbReference type="SUPFAM" id="SSF55785">
    <property type="entry name" value="PYP-like sensor domain (PAS domain)"/>
    <property type="match status" value="2"/>
</dbReference>
<dbReference type="PROSITE" id="PS50113">
    <property type="entry name" value="PAC"/>
    <property type="match status" value="1"/>
</dbReference>
<dbReference type="EMBL" id="LVJZ01000003">
    <property type="protein sequence ID" value="ODB96630.1"/>
    <property type="molecule type" value="Genomic_DNA"/>
</dbReference>
<feature type="domain" description="EAL" evidence="4">
    <location>
        <begin position="919"/>
        <end position="1172"/>
    </location>
</feature>
<evidence type="ECO:0000313" key="6">
    <source>
        <dbReference type="EMBL" id="ODB96630.1"/>
    </source>
</evidence>
<accession>A0A1E2UPD8</accession>
<dbReference type="InterPro" id="IPR013655">
    <property type="entry name" value="PAS_fold_3"/>
</dbReference>
<feature type="transmembrane region" description="Helical" evidence="2">
    <location>
        <begin position="269"/>
        <end position="291"/>
    </location>
</feature>
<reference evidence="6 7" key="1">
    <citation type="submission" date="2016-03" db="EMBL/GenBank/DDBJ databases">
        <title>Chemosynthetic sulphur-oxidizing symbionts of marine invertebrate animals are capable of nitrogen fixation.</title>
        <authorList>
            <person name="Petersen J.M."/>
            <person name="Kemper A."/>
            <person name="Gruber-Vodicka H."/>
            <person name="Cardini U."/>
            <person name="Geest Mvander."/>
            <person name="Kleiner M."/>
            <person name="Bulgheresi S."/>
            <person name="Fussmann M."/>
            <person name="Herbold C."/>
            <person name="Seah B.K.B."/>
            <person name="Antony C.Paul."/>
            <person name="Liu D."/>
            <person name="Belitz A."/>
            <person name="Weber M."/>
        </authorList>
    </citation>
    <scope>NUCLEOTIDE SEQUENCE [LARGE SCALE GENOMIC DNA]</scope>
    <source>
        <strain evidence="6">G_D</strain>
    </source>
</reference>
<dbReference type="FunFam" id="3.30.70.270:FF:000001">
    <property type="entry name" value="Diguanylate cyclase domain protein"/>
    <property type="match status" value="1"/>
</dbReference>
<dbReference type="RefSeq" id="WP_069024336.1">
    <property type="nucleotide sequence ID" value="NZ_LVJZ01000003.1"/>
</dbReference>
<dbReference type="CDD" id="cd00130">
    <property type="entry name" value="PAS"/>
    <property type="match status" value="1"/>
</dbReference>
<keyword evidence="2" id="KW-0812">Transmembrane</keyword>
<dbReference type="Gene3D" id="3.30.450.20">
    <property type="entry name" value="PAS domain"/>
    <property type="match status" value="1"/>
</dbReference>
<dbReference type="Pfam" id="PF00497">
    <property type="entry name" value="SBP_bac_3"/>
    <property type="match status" value="1"/>
</dbReference>
<dbReference type="PROSITE" id="PS50887">
    <property type="entry name" value="GGDEF"/>
    <property type="match status" value="1"/>
</dbReference>
<dbReference type="SMART" id="SM00062">
    <property type="entry name" value="PBPb"/>
    <property type="match status" value="1"/>
</dbReference>
<dbReference type="NCBIfam" id="TIGR00229">
    <property type="entry name" value="sensory_box"/>
    <property type="match status" value="1"/>
</dbReference>
<dbReference type="Proteomes" id="UP000094849">
    <property type="component" value="Unassembled WGS sequence"/>
</dbReference>
<dbReference type="AlphaFoldDB" id="A0A1E2UPD8"/>
<dbReference type="InterPro" id="IPR029787">
    <property type="entry name" value="Nucleotide_cyclase"/>
</dbReference>
<gene>
    <name evidence="6" type="ORF">A3196_07595</name>
</gene>
<dbReference type="InterPro" id="IPR052155">
    <property type="entry name" value="Biofilm_reg_signaling"/>
</dbReference>
<dbReference type="Pfam" id="PF00990">
    <property type="entry name" value="GGDEF"/>
    <property type="match status" value="1"/>
</dbReference>
<dbReference type="InterPro" id="IPR003018">
    <property type="entry name" value="GAF"/>
</dbReference>
<feature type="domain" description="PAC" evidence="3">
    <location>
        <begin position="532"/>
        <end position="586"/>
    </location>
</feature>
<dbReference type="InterPro" id="IPR029016">
    <property type="entry name" value="GAF-like_dom_sf"/>
</dbReference>
<dbReference type="STRING" id="1818881.A3196_07595"/>
<dbReference type="Pfam" id="PF00563">
    <property type="entry name" value="EAL"/>
    <property type="match status" value="1"/>
</dbReference>
<protein>
    <recommendedName>
        <fullName evidence="8">Diguanylate cyclase</fullName>
    </recommendedName>
</protein>
<evidence type="ECO:0008006" key="8">
    <source>
        <dbReference type="Google" id="ProtNLM"/>
    </source>
</evidence>
<dbReference type="SUPFAM" id="SSF55781">
    <property type="entry name" value="GAF domain-like"/>
    <property type="match status" value="1"/>
</dbReference>
<name>A0A1E2UPD8_9GAMM</name>
<dbReference type="PANTHER" id="PTHR44757">
    <property type="entry name" value="DIGUANYLATE CYCLASE DGCP"/>
    <property type="match status" value="1"/>
</dbReference>
<evidence type="ECO:0000256" key="2">
    <source>
        <dbReference type="SAM" id="Phobius"/>
    </source>
</evidence>
<dbReference type="Gene3D" id="3.40.190.10">
    <property type="entry name" value="Periplasmic binding protein-like II"/>
    <property type="match status" value="2"/>
</dbReference>
<dbReference type="InterPro" id="IPR035965">
    <property type="entry name" value="PAS-like_dom_sf"/>
</dbReference>
<dbReference type="SUPFAM" id="SSF53850">
    <property type="entry name" value="Periplasmic binding protein-like II"/>
    <property type="match status" value="1"/>
</dbReference>
<keyword evidence="2" id="KW-1133">Transmembrane helix</keyword>
<dbReference type="SMART" id="SM00267">
    <property type="entry name" value="GGDEF"/>
    <property type="match status" value="1"/>
</dbReference>
<dbReference type="InterPro" id="IPR043128">
    <property type="entry name" value="Rev_trsase/Diguanyl_cyclase"/>
</dbReference>
<dbReference type="InterPro" id="IPR035919">
    <property type="entry name" value="EAL_sf"/>
</dbReference>
<dbReference type="SUPFAM" id="SSF141868">
    <property type="entry name" value="EAL domain-like"/>
    <property type="match status" value="1"/>
</dbReference>
<dbReference type="PANTHER" id="PTHR44757:SF2">
    <property type="entry name" value="BIOFILM ARCHITECTURE MAINTENANCE PROTEIN MBAA"/>
    <property type="match status" value="1"/>
</dbReference>
<dbReference type="Gene3D" id="3.20.20.450">
    <property type="entry name" value="EAL domain"/>
    <property type="match status" value="1"/>
</dbReference>
<evidence type="ECO:0000256" key="1">
    <source>
        <dbReference type="ARBA" id="ARBA00001946"/>
    </source>
</evidence>
<dbReference type="SMART" id="SM00091">
    <property type="entry name" value="PAS"/>
    <property type="match status" value="1"/>
</dbReference>
<comment type="caution">
    <text evidence="6">The sequence shown here is derived from an EMBL/GenBank/DDBJ whole genome shotgun (WGS) entry which is preliminary data.</text>
</comment>
<keyword evidence="7" id="KW-1185">Reference proteome</keyword>
<dbReference type="InterPro" id="IPR001633">
    <property type="entry name" value="EAL_dom"/>
</dbReference>
<evidence type="ECO:0000259" key="3">
    <source>
        <dbReference type="PROSITE" id="PS50113"/>
    </source>
</evidence>
<dbReference type="NCBIfam" id="TIGR00254">
    <property type="entry name" value="GGDEF"/>
    <property type="match status" value="1"/>
</dbReference>
<dbReference type="CDD" id="cd01949">
    <property type="entry name" value="GGDEF"/>
    <property type="match status" value="1"/>
</dbReference>
<comment type="cofactor">
    <cofactor evidence="1">
        <name>Mg(2+)</name>
        <dbReference type="ChEBI" id="CHEBI:18420"/>
    </cofactor>
</comment>
<proteinExistence type="predicted"/>
<dbReference type="InterPro" id="IPR000700">
    <property type="entry name" value="PAS-assoc_C"/>
</dbReference>
<dbReference type="Pfam" id="PF08447">
    <property type="entry name" value="PAS_3"/>
    <property type="match status" value="1"/>
</dbReference>
<dbReference type="InterPro" id="IPR001638">
    <property type="entry name" value="Solute-binding_3/MltF_N"/>
</dbReference>
<feature type="domain" description="GGDEF" evidence="5">
    <location>
        <begin position="772"/>
        <end position="910"/>
    </location>
</feature>
<dbReference type="GO" id="GO:0003824">
    <property type="term" value="F:catalytic activity"/>
    <property type="evidence" value="ECO:0007669"/>
    <property type="project" value="UniProtKB-ARBA"/>
</dbReference>
<dbReference type="Gene3D" id="3.30.450.40">
    <property type="match status" value="1"/>
</dbReference>
<evidence type="ECO:0000313" key="7">
    <source>
        <dbReference type="Proteomes" id="UP000094849"/>
    </source>
</evidence>
<dbReference type="SMART" id="SM00052">
    <property type="entry name" value="EAL"/>
    <property type="match status" value="1"/>
</dbReference>
<evidence type="ECO:0000259" key="4">
    <source>
        <dbReference type="PROSITE" id="PS50883"/>
    </source>
</evidence>
<sequence>MHKFVFNWSFFLLFAIGLLINWGIALGNTPMSLRVGVYKNPPLVDTDSMGRPGGLFIDILEQIAHQEGWKVRYVLGTWSDQLYRLSAGKIDLLPAIAINDSREKRFLFSDQTIIANWGQIYVPENSDIQTIADLHDKKIAVLTDDIYLTSKNGLHEICNSFRIECPTQKYATYDMVMRAVASGRADAGLISRLYGLSHGHFHSPVPSPIILIPLDIRFAISQQSPKAHTIKQRLDFHLANQKSDELSIYHQRLKTLFETHTPPQTQPPLLYQVIFAIGILVAALVLIAQILRWRVRVKTRQLAETEAQYHNFFDGVATALCEGDSSKALARLDQLLDSGVEDLRTYFDIHPDQLREMLFLIRVINANPATFRLFGVKSLRTLQEWLPKSITPEVFTAFKEFLIASSEKQTVFTCEVPLLTAKGQLIQVMISFPLSDSVEEVRHMPVTLVDVSHLRETEKQLSLVVKGASLGFWDWNLITDQLTVNQRWLDQLGLEASAMKHNIDDWRERLHPKDRERIMPIINQRIEEGKTYKVEYRMKHANGQWVWIEGSGGAVEFDPITQRPTRACGTHQEISERKRAAETLNTLMESMVGITGEDFFEHVARELCRWFGADGANIGELAGRNQIKSLANIIDGRVIEDFAYHISETPCDKVIRQGACLFPQGVQDLFPNDEDLVLLDVQGYAGSPIRDRNNTVIGIVWVVSRKPLFMPPDWADVMDIIAARISAEIERMRAMDRLAYQATYDSLTSLPNRRLLIDRLGQAQSRCRRHNHRGAVLFMDLDHFKTINDSLGHNVGDLLLQQVAERLTSEIRDEDTASRLGGDEFIVLFSELDGNPQIAAQQARQGAEKIQSTLSEPYNISDNELHITPSIGIVIFPMDGASADDILKYADTAMYRAKEEGRNTIRFFLPGMQDAAEQQLRLQNDLRNALINDELSLNYQPQVDLAGNLVSVEALLRWHHPNHGQVEPRRFITVAEESGQILQISEWVLKQALQKIKHWSEQLQGPLNLAVNISAVHFHQASFADQIEELVTNTGVDPRHLTLEIHEGTLVENFEEATEKVLKLKKLGVRFSIDCFGIGYASIAYIRRLPVDQLKIDRSFIRDISSDPKDAQLVQTIITMAQTMDIEVVAIGVETDAQLKFLRDKGCRIFQGYYFSHPLPVDQFEIYLSKEIA</sequence>
<dbReference type="InterPro" id="IPR000160">
    <property type="entry name" value="GGDEF_dom"/>
</dbReference>